<evidence type="ECO:0000313" key="3">
    <source>
        <dbReference type="EMBL" id="QLY30856.1"/>
    </source>
</evidence>
<evidence type="ECO:0008006" key="5">
    <source>
        <dbReference type="Google" id="ProtNLM"/>
    </source>
</evidence>
<feature type="chain" id="PRO_5038489628" description="DUF732 domain-containing protein" evidence="2">
    <location>
        <begin position="18"/>
        <end position="146"/>
    </location>
</feature>
<dbReference type="RefSeq" id="WP_181582054.1">
    <property type="nucleotide sequence ID" value="NZ_CP059399.1"/>
</dbReference>
<gene>
    <name evidence="3" type="ORF">H0264_00060</name>
</gene>
<feature type="region of interest" description="Disordered" evidence="1">
    <location>
        <begin position="43"/>
        <end position="63"/>
    </location>
</feature>
<reference evidence="3 4" key="1">
    <citation type="submission" date="2020-07" db="EMBL/GenBank/DDBJ databases">
        <authorList>
            <person name="Zhuang K."/>
            <person name="Ran Y."/>
        </authorList>
    </citation>
    <scope>NUCLEOTIDE SEQUENCE [LARGE SCALE GENOMIC DNA]</scope>
    <source>
        <strain evidence="3 4">WCH-YHL-001</strain>
    </source>
</reference>
<sequence length="146" mass="14447">MRKTLIAAALAMLPLLAACGSSDQSTAPSTSAAAATSVAATTTAGTTSAAPTTTVKTGTSTTTVSGAPLTAAEISKALQDKGSLDAKTANCIAEIYIDEGISQPGLRKILESDSTTGTLNVSDLGLTTSDIPKAVKATARVVSECN</sequence>
<dbReference type="EMBL" id="CP059399">
    <property type="protein sequence ID" value="QLY30856.1"/>
    <property type="molecule type" value="Genomic_DNA"/>
</dbReference>
<organism evidence="3 4">
    <name type="scientific">Nocardia huaxiensis</name>
    <dbReference type="NCBI Taxonomy" id="2755382"/>
    <lineage>
        <taxon>Bacteria</taxon>
        <taxon>Bacillati</taxon>
        <taxon>Actinomycetota</taxon>
        <taxon>Actinomycetes</taxon>
        <taxon>Mycobacteriales</taxon>
        <taxon>Nocardiaceae</taxon>
        <taxon>Nocardia</taxon>
    </lineage>
</organism>
<accession>A0A7D6VIK5</accession>
<evidence type="ECO:0000256" key="1">
    <source>
        <dbReference type="SAM" id="MobiDB-lite"/>
    </source>
</evidence>
<keyword evidence="4" id="KW-1185">Reference proteome</keyword>
<dbReference type="PROSITE" id="PS51257">
    <property type="entry name" value="PROKAR_LIPOPROTEIN"/>
    <property type="match status" value="1"/>
</dbReference>
<feature type="signal peptide" evidence="2">
    <location>
        <begin position="1"/>
        <end position="17"/>
    </location>
</feature>
<keyword evidence="2" id="KW-0732">Signal</keyword>
<dbReference type="KEGG" id="nhu:H0264_00060"/>
<protein>
    <recommendedName>
        <fullName evidence="5">DUF732 domain-containing protein</fullName>
    </recommendedName>
</protein>
<proteinExistence type="predicted"/>
<name>A0A7D6VIK5_9NOCA</name>
<dbReference type="AlphaFoldDB" id="A0A7D6VIK5"/>
<evidence type="ECO:0000313" key="4">
    <source>
        <dbReference type="Proteomes" id="UP000515512"/>
    </source>
</evidence>
<evidence type="ECO:0000256" key="2">
    <source>
        <dbReference type="SAM" id="SignalP"/>
    </source>
</evidence>
<dbReference type="Proteomes" id="UP000515512">
    <property type="component" value="Chromosome"/>
</dbReference>